<feature type="region of interest" description="Disordered" evidence="1">
    <location>
        <begin position="190"/>
        <end position="219"/>
    </location>
</feature>
<sequence>METKDFASRLVNINQLTKDEQLSLRNEILQHSPELLRPWWFKTRCEINVLVVTDGALDFGIGGFGLSNFLTIFKILEAESNTNLQYNVTLGHRGNPGSAGMQSTNPNFVNKITNFKFDDATHFTTSKYDQVWLFGFSTAPIASTEISAIEAYMNKGGGVFATGDHGNIGIGLCGNITRVKDMRHWQDFGGGEVSMGGNRRNDTNTPHSGNPSSISFADQGDAIPQNIHARVYGAAPNLLPHYLLSISTAIKPSGIIDIMPDHPHEGECKPETDFTLVNPNTGNSHTIRSQNIAMSFVTAGNTAGFKAATEPHCFASISVFDGRSASVGRIAIDSTWHHFVNINLDGFAKPTFEIVLQYYKNIARWMTRAKRMLCFYHRCLIYAMFSDRIMEANILDLDIKADAIPDDELYAIGEHVIDVIKSDFTPADALQFKLTMLESVSPELATKIDVWDQERKQEEDFIHNQFVSCKPIIAMAVGLGVARIKDEIGNPKEQIDEKDETVILDVFQRGLQDGIAKSLTLFNKNVTFFSQLQRKKG</sequence>
<evidence type="ECO:0000313" key="2">
    <source>
        <dbReference type="EMBL" id="MBC8757346.1"/>
    </source>
</evidence>
<reference evidence="2 3" key="1">
    <citation type="submission" date="2020-07" db="EMBL/GenBank/DDBJ databases">
        <title>Description of Kordia aestuariivivens sp. nov., isolated from a tidal flat.</title>
        <authorList>
            <person name="Park S."/>
            <person name="Yoon J.-H."/>
        </authorList>
    </citation>
    <scope>NUCLEOTIDE SEQUENCE [LARGE SCALE GENOMIC DNA]</scope>
    <source>
        <strain evidence="2 3">YSTF-M3</strain>
    </source>
</reference>
<dbReference type="EMBL" id="JACGWS010000019">
    <property type="protein sequence ID" value="MBC8757346.1"/>
    <property type="molecule type" value="Genomic_DNA"/>
</dbReference>
<keyword evidence="3" id="KW-1185">Reference proteome</keyword>
<protein>
    <submittedName>
        <fullName evidence="2">Uncharacterized protein</fullName>
    </submittedName>
</protein>
<dbReference type="RefSeq" id="WP_187564388.1">
    <property type="nucleotide sequence ID" value="NZ_JACGWS010000019.1"/>
</dbReference>
<organism evidence="2 3">
    <name type="scientific">Kordia aestuariivivens</name>
    <dbReference type="NCBI Taxonomy" id="2759037"/>
    <lineage>
        <taxon>Bacteria</taxon>
        <taxon>Pseudomonadati</taxon>
        <taxon>Bacteroidota</taxon>
        <taxon>Flavobacteriia</taxon>
        <taxon>Flavobacteriales</taxon>
        <taxon>Flavobacteriaceae</taxon>
        <taxon>Kordia</taxon>
    </lineage>
</organism>
<name>A0ABR7QFL3_9FLAO</name>
<gene>
    <name evidence="2" type="ORF">H2O64_21940</name>
</gene>
<feature type="compositionally biased region" description="Polar residues" evidence="1">
    <location>
        <begin position="203"/>
        <end position="216"/>
    </location>
</feature>
<dbReference type="Proteomes" id="UP000619238">
    <property type="component" value="Unassembled WGS sequence"/>
</dbReference>
<comment type="caution">
    <text evidence="2">The sequence shown here is derived from an EMBL/GenBank/DDBJ whole genome shotgun (WGS) entry which is preliminary data.</text>
</comment>
<evidence type="ECO:0000256" key="1">
    <source>
        <dbReference type="SAM" id="MobiDB-lite"/>
    </source>
</evidence>
<proteinExistence type="predicted"/>
<accession>A0ABR7QFL3</accession>
<evidence type="ECO:0000313" key="3">
    <source>
        <dbReference type="Proteomes" id="UP000619238"/>
    </source>
</evidence>